<accession>A0A6L2PMX9</accession>
<dbReference type="GO" id="GO:0005739">
    <property type="term" value="C:mitochondrion"/>
    <property type="evidence" value="ECO:0007669"/>
    <property type="project" value="TreeGrafter"/>
</dbReference>
<dbReference type="EMBL" id="BLKM01000369">
    <property type="protein sequence ID" value="GFG32492.1"/>
    <property type="molecule type" value="Genomic_DNA"/>
</dbReference>
<keyword evidence="5" id="KW-1185">Reference proteome</keyword>
<gene>
    <name evidence="4" type="ORF">Cfor_04325</name>
</gene>
<feature type="domain" description="ABC1 atypical kinase-like" evidence="3">
    <location>
        <begin position="303"/>
        <end position="495"/>
    </location>
</feature>
<evidence type="ECO:0000313" key="4">
    <source>
        <dbReference type="EMBL" id="GFG32492.1"/>
    </source>
</evidence>
<evidence type="ECO:0000259" key="3">
    <source>
        <dbReference type="Pfam" id="PF03109"/>
    </source>
</evidence>
<dbReference type="OrthoDB" id="427480at2759"/>
<feature type="transmembrane region" description="Helical" evidence="2">
    <location>
        <begin position="116"/>
        <end position="140"/>
    </location>
</feature>
<dbReference type="Proteomes" id="UP000502823">
    <property type="component" value="Unassembled WGS sequence"/>
</dbReference>
<dbReference type="Pfam" id="PF03109">
    <property type="entry name" value="ABC1"/>
    <property type="match status" value="1"/>
</dbReference>
<keyword evidence="2" id="KW-0472">Membrane</keyword>
<keyword evidence="2" id="KW-0812">Transmembrane</keyword>
<name>A0A6L2PMX9_COPFO</name>
<organism evidence="4 5">
    <name type="scientific">Coptotermes formosanus</name>
    <name type="common">Formosan subterranean termite</name>
    <dbReference type="NCBI Taxonomy" id="36987"/>
    <lineage>
        <taxon>Eukaryota</taxon>
        <taxon>Metazoa</taxon>
        <taxon>Ecdysozoa</taxon>
        <taxon>Arthropoda</taxon>
        <taxon>Hexapoda</taxon>
        <taxon>Insecta</taxon>
        <taxon>Pterygota</taxon>
        <taxon>Neoptera</taxon>
        <taxon>Polyneoptera</taxon>
        <taxon>Dictyoptera</taxon>
        <taxon>Blattodea</taxon>
        <taxon>Blattoidea</taxon>
        <taxon>Termitoidae</taxon>
        <taxon>Rhinotermitidae</taxon>
        <taxon>Coptotermes</taxon>
    </lineage>
</organism>
<evidence type="ECO:0000256" key="1">
    <source>
        <dbReference type="ARBA" id="ARBA00009670"/>
    </source>
</evidence>
<protein>
    <recommendedName>
        <fullName evidence="3">ABC1 atypical kinase-like domain-containing protein</fullName>
    </recommendedName>
</protein>
<dbReference type="InParanoid" id="A0A6L2PMX9"/>
<proteinExistence type="inferred from homology"/>
<dbReference type="PANTHER" id="PTHR45890">
    <property type="entry name" value="AARF DOMAIN CONTAINING KINASE 2 (PREDICTED)"/>
    <property type="match status" value="1"/>
</dbReference>
<dbReference type="AlphaFoldDB" id="A0A6L2PMX9"/>
<sequence length="555" mass="62267">MFVSELCYCNFRSIVRTLAVNIQSSGLGCSYLKNVEVFRLKVNTRNSLKSAWICTTVRQFSYVAQNSALSTGSGGERLGSGTLHSSVQKTLGHIPVITEKHINGVFSHFAWVLCKILDFCVILLRVIQLTCVFMPLMVVYPLTLISVRLRSLWYKLLLFDLEVAGPIYVKLGQWASTRRDLFPEELCCCLAKLQRRTTAHSWFYTKRSLERAFGPYWKCIFVKFDNNKEPVGSGCCAQVYKAWVDPNALTAYGGPSGSNEDSTDSFLVEGNGLFTAYEVLVFAIDSSCFSFLYWIISENGSVRDLCIMKVVASAVTWIFPSLKWLSLVDCVEDFGQLMEAQVNLHVEACNLERFAVNFDSVEAVRFPKPLWHLVRPYILVETYEEGIPVQHYVTDRSSGLFNTKLAELGIDTILKMVFEDNFAHGDLHPGNILVREMEISDTKQKKSWYTSPFLIFKSRPYPLSIVILDCGIIASLDDRGKQCLKGVFKAVACGDIDVSTVMTSLFSALIEHKVKLDGSFSSIILAIMVVEGLGRSLDPTLDLIQKAKPFLLTSV</sequence>
<evidence type="ECO:0000256" key="2">
    <source>
        <dbReference type="SAM" id="Phobius"/>
    </source>
</evidence>
<dbReference type="InterPro" id="IPR052402">
    <property type="entry name" value="ADCK_kinase"/>
</dbReference>
<dbReference type="InterPro" id="IPR011009">
    <property type="entry name" value="Kinase-like_dom_sf"/>
</dbReference>
<keyword evidence="2" id="KW-1133">Transmembrane helix</keyword>
<reference evidence="5" key="1">
    <citation type="submission" date="2020-01" db="EMBL/GenBank/DDBJ databases">
        <title>Draft genome sequence of the Termite Coptotermes fromosanus.</title>
        <authorList>
            <person name="Itakura S."/>
            <person name="Yosikawa Y."/>
            <person name="Umezawa K."/>
        </authorList>
    </citation>
    <scope>NUCLEOTIDE SEQUENCE [LARGE SCALE GENOMIC DNA]</scope>
</reference>
<dbReference type="SUPFAM" id="SSF56112">
    <property type="entry name" value="Protein kinase-like (PK-like)"/>
    <property type="match status" value="1"/>
</dbReference>
<comment type="caution">
    <text evidence="4">The sequence shown here is derived from an EMBL/GenBank/DDBJ whole genome shotgun (WGS) entry which is preliminary data.</text>
</comment>
<evidence type="ECO:0000313" key="5">
    <source>
        <dbReference type="Proteomes" id="UP000502823"/>
    </source>
</evidence>
<dbReference type="PANTHER" id="PTHR45890:SF1">
    <property type="entry name" value="AARF DOMAIN CONTAINING KINASE 2"/>
    <property type="match status" value="1"/>
</dbReference>
<dbReference type="InterPro" id="IPR004147">
    <property type="entry name" value="ABC1_dom"/>
</dbReference>
<comment type="similarity">
    <text evidence="1">Belongs to the protein kinase superfamily. ADCK protein kinase family.</text>
</comment>